<dbReference type="InterPro" id="IPR006953">
    <property type="entry name" value="Vesicle_Uso1_P115_head"/>
</dbReference>
<dbReference type="PANTHER" id="PTHR10013:SF0">
    <property type="entry name" value="GENERAL VESICULAR TRANSPORT FACTOR P115"/>
    <property type="match status" value="1"/>
</dbReference>
<dbReference type="GO" id="GO:0048211">
    <property type="term" value="P:Golgi vesicle docking"/>
    <property type="evidence" value="ECO:0007669"/>
    <property type="project" value="TreeGrafter"/>
</dbReference>
<feature type="coiled-coil region" evidence="4">
    <location>
        <begin position="745"/>
        <end position="1088"/>
    </location>
</feature>
<dbReference type="Proteomes" id="UP000182334">
    <property type="component" value="Chromosome IV"/>
</dbReference>
<feature type="coiled-coil region" evidence="4">
    <location>
        <begin position="1811"/>
        <end position="1950"/>
    </location>
</feature>
<evidence type="ECO:0000256" key="2">
    <source>
        <dbReference type="ARBA" id="ARBA00023034"/>
    </source>
</evidence>
<evidence type="ECO:0000256" key="3">
    <source>
        <dbReference type="ARBA" id="ARBA00023054"/>
    </source>
</evidence>
<dbReference type="SUPFAM" id="SSF57997">
    <property type="entry name" value="Tropomyosin"/>
    <property type="match status" value="1"/>
</dbReference>
<sequence>MEYLKNRVLKQPSVKGAEEEVAIQTLSNRLQHATLAADRRSAVLGLKSFSRQFRESVVEYGLRPLLLTLDKDRDNAIMAKAILETLIILFLRGDKSEDDTGGWIASQSRIQNGKYPSPLLMTDVEVDQFSIWIADEVTAGEDHLLVFINILKESQDYHIRLYTLQLFEFLVTTRPTRTKECLLNIPLAVPTIVSLLNDVYDPVRNEAILVLMALVNNNFNIQKLVAFENTFDRLFEIIDEEGGIRGSIVVQDCLTLLTNLLMYNASNQKYFLETEGVPKLAKLLAEPIEETLEDGMHDEYGNPIVAPPIIWTEQRLQNMSIALEICKSFVNEDDPDIRNNQDKLFQAGIFFCTMRLVFSPLTENPIRKTALQITGDLIAGNSELQLQFSQVDVPYLDPSLPTQLQKFEKPIPAPVALLNWTLLSNSVHIFEIRLAAAYCLRCFFKDNAESKIAFLTDQARASQNPNYYDEMNQASPVDDEKSTDSSEKVDEVESIPATSTDENLVKTPIANIFTTLMDFSFDNKLNPYRVWFAATILIYLFEDCPENRQLARELKVGDAEEGEEVMTSIQAISGILITTLDDQDPRIAIGLMLLLTIWLYEDFDAVNDFLGDSSLIKSIVAFLSKNSAESSDLVLGMGSILVGISYEFSQKSSPIPRTEMHSLVTKGLGANNYALKVKQFKDCEEFRDFADPLSEEVERDATGLPKVYFISIYVDLIKDNYYRIRKALSHNPQVEPHIKISYELLEELEKKNGELAITLQECKDRAALNEANLKEQLDKAKEEFEETQSLLEKSNAEVGLLRESEAELTEKIELISNELKRIENEKSRFEKDSVQFSAELNKISKQNYSNEGSLNHLKQKLADSEAAKTKAEDGINKMSRELFQLTREKKDLEGKISKLEKEVIQLKTYSDKTVKDYESQLNSARKTNEELRSKIKILEQQLRDLSSERENTSLRMRELQARATDAETGNEHLMEKLRTAASVVQDLRSSNQEYSQQVEQLKLALTNHSQSTEEIQTLHDEMNTLKHRNQTLESMMNSMKEHVNQNSDTALKGLLTALEEKSKHEINIKALTLEVESLKQNLSSESADLQSSKSSYQSVLQQLELKDREIGQINSFLQDLVSKVDSLNESLRTSKENESLLQIQLQDKEREISSAQNELAETVESASNLQSALEEELTNIRDQLVKHESSTTQLKEDYNCLKKEYHELQAQFQEVKDSQGDARGLSDSDQDTEKSENCGKEIDELKDRLLKKDDAISLAESKIKLLEDETKTLSKDAAERGVELERLQHNFEEKQEILSSTITELEKAKELLTDELKMLKEAHSEQLQNLRSEHDEQMHQQLDLHVKSRETDHNETQALLEKQNSDLARLNSDHQLLKEEYESTKLVLQELQAKAANYEEAKSLAEQRASELEETLANLEKELGKAQSEKDALSEKLRKMEEELETEALDKDSTQHYIQQNGTGDIGVKDVLTREISNKISELMAKDQLISDIKRKLENSTIALEELTERNEELENSEKLRLQLEKRIQVLERDMENAVNLNDNLNQELDDKTEELKQKVLEIEADINSHNEEISNHLGIEKELTKQIQSLEKELKKRVADHEKDRKLFSGGTEPILKQYEEEVAELNRLIESLKVELDTQLKEKQVSFEDKISSIENEKQTLFSRCQELSTQIAALESSTNEWNCKENEHQATIKELKDSLEEQKETLRLKEDRVKELESELTEKANQLEVSLLSLSEKENELSLKKGTDSTMLKQVQEDLDAAKKDAESKEVEINHLRSQIELSASESIQQEQNVRELEIKLTEKSKVNMELEHSISELRYEIVKLQDELDKSTSVIEEKTREITELQDNIEAAAVSTKTSEEHQMSIDKLKSEIQEVRQKLREVENEREELVKKSTDAEIELERSMQKSQLTEKAFEQEVFLKATEVERLAREVSSLRGSQSTLEKENNLLKTRLENNALSKAQLESEIKSVADELELRSLADSKHTKKILLLESKAKESDELVFELKTKLGDYVEEKMNLESELEKSKSDYEQLKSDLKDKEAVIEDLQKSEQQMNGHLAQVERLENELKLETETLTETSMSLAQTATLLDAERNLSKIAREENDNLSKEISKLRLESETAQQHWKRTSAEVKTVKERLEEELDEYKSKLQKAESELRDARKEIMELTMEVTKVKHDLESPLSSTGHSQENDNNTLNTEIASLKEQLAAKQNVEADFEDLVLLWEEQEKKMMRYKSQLVALGQYESSEEEDDSDDNEEEG</sequence>
<dbReference type="GO" id="GO:0005783">
    <property type="term" value="C:endoplasmic reticulum"/>
    <property type="evidence" value="ECO:0007669"/>
    <property type="project" value="TreeGrafter"/>
</dbReference>
<feature type="coiled-coil region" evidence="4">
    <location>
        <begin position="1490"/>
        <end position="1644"/>
    </location>
</feature>
<feature type="coiled-coil region" evidence="4">
    <location>
        <begin position="1688"/>
        <end position="1729"/>
    </location>
</feature>
<dbReference type="InterPro" id="IPR006955">
    <property type="entry name" value="Uso1_p115_C"/>
</dbReference>
<feature type="compositionally biased region" description="Basic and acidic residues" evidence="5">
    <location>
        <begin position="478"/>
        <end position="491"/>
    </location>
</feature>
<feature type="region of interest" description="Disordered" evidence="5">
    <location>
        <begin position="465"/>
        <end position="497"/>
    </location>
</feature>
<dbReference type="Pfam" id="PF04871">
    <property type="entry name" value="Uso1_p115_C"/>
    <property type="match status" value="1"/>
</dbReference>
<comment type="subcellular location">
    <subcellularLocation>
        <location evidence="1">Golgi apparatus</location>
    </subcellularLocation>
</comment>
<dbReference type="SUPFAM" id="SSF48371">
    <property type="entry name" value="ARM repeat"/>
    <property type="match status" value="1"/>
</dbReference>
<dbReference type="Pfam" id="PF04869">
    <property type="entry name" value="Uso1_p115_head"/>
    <property type="match status" value="1"/>
</dbReference>
<evidence type="ECO:0000259" key="7">
    <source>
        <dbReference type="Pfam" id="PF04871"/>
    </source>
</evidence>
<keyword evidence="9" id="KW-1185">Reference proteome</keyword>
<dbReference type="OrthoDB" id="198977at2759"/>
<proteinExistence type="predicted"/>
<dbReference type="Gene3D" id="1.25.10.10">
    <property type="entry name" value="Leucine-rich Repeat Variant"/>
    <property type="match status" value="1"/>
</dbReference>
<feature type="domain" description="Uso1/p115-like vesicle tethering protein C-terminal" evidence="7">
    <location>
        <begin position="2133"/>
        <end position="2263"/>
    </location>
</feature>
<feature type="region of interest" description="Disordered" evidence="5">
    <location>
        <begin position="1214"/>
        <end position="1240"/>
    </location>
</feature>
<evidence type="ECO:0000259" key="6">
    <source>
        <dbReference type="Pfam" id="PF04869"/>
    </source>
</evidence>
<evidence type="ECO:0000313" key="9">
    <source>
        <dbReference type="Proteomes" id="UP000182334"/>
    </source>
</evidence>
<feature type="region of interest" description="Disordered" evidence="5">
    <location>
        <begin position="2244"/>
        <end position="2264"/>
    </location>
</feature>
<dbReference type="Gene3D" id="1.10.287.1490">
    <property type="match status" value="1"/>
</dbReference>
<feature type="coiled-coil region" evidence="4">
    <location>
        <begin position="2014"/>
        <end position="2217"/>
    </location>
</feature>
<feature type="compositionally biased region" description="Acidic residues" evidence="5">
    <location>
        <begin position="2250"/>
        <end position="2264"/>
    </location>
</feature>
<dbReference type="GO" id="GO:0005795">
    <property type="term" value="C:Golgi stack"/>
    <property type="evidence" value="ECO:0007669"/>
    <property type="project" value="TreeGrafter"/>
</dbReference>
<organism evidence="8 9">
    <name type="scientific">Sungouiella intermedia</name>
    <dbReference type="NCBI Taxonomy" id="45354"/>
    <lineage>
        <taxon>Eukaryota</taxon>
        <taxon>Fungi</taxon>
        <taxon>Dikarya</taxon>
        <taxon>Ascomycota</taxon>
        <taxon>Saccharomycotina</taxon>
        <taxon>Pichiomycetes</taxon>
        <taxon>Metschnikowiaceae</taxon>
        <taxon>Sungouiella</taxon>
    </lineage>
</organism>
<keyword evidence="2" id="KW-0333">Golgi apparatus</keyword>
<dbReference type="EMBL" id="LT635759">
    <property type="protein sequence ID" value="SGZ53464.1"/>
    <property type="molecule type" value="Genomic_DNA"/>
</dbReference>
<evidence type="ECO:0000256" key="4">
    <source>
        <dbReference type="SAM" id="Coils"/>
    </source>
</evidence>
<gene>
    <name evidence="8" type="ORF">SAMEA4029010_CIC11G00000005482</name>
</gene>
<feature type="coiled-coil region" evidence="4">
    <location>
        <begin position="1755"/>
        <end position="1782"/>
    </location>
</feature>
<evidence type="ECO:0000313" key="8">
    <source>
        <dbReference type="EMBL" id="SGZ53464.1"/>
    </source>
</evidence>
<dbReference type="GO" id="GO:0000139">
    <property type="term" value="C:Golgi membrane"/>
    <property type="evidence" value="ECO:0007669"/>
    <property type="project" value="InterPro"/>
</dbReference>
<dbReference type="GO" id="GO:0012507">
    <property type="term" value="C:ER to Golgi transport vesicle membrane"/>
    <property type="evidence" value="ECO:0007669"/>
    <property type="project" value="TreeGrafter"/>
</dbReference>
<keyword evidence="3 4" id="KW-0175">Coiled coil</keyword>
<feature type="coiled-coil region" evidence="4">
    <location>
        <begin position="1302"/>
        <end position="1450"/>
    </location>
</feature>
<feature type="domain" description="Vesicle tethering protein Uso1/P115-like head" evidence="6">
    <location>
        <begin position="381"/>
        <end position="728"/>
    </location>
</feature>
<dbReference type="PANTHER" id="PTHR10013">
    <property type="entry name" value="GENERAL VESICULAR TRANSPORT FACTOR P115"/>
    <property type="match status" value="1"/>
</dbReference>
<dbReference type="STRING" id="45354.A0A1L0DC19"/>
<dbReference type="GO" id="GO:0006886">
    <property type="term" value="P:intracellular protein transport"/>
    <property type="evidence" value="ECO:0007669"/>
    <property type="project" value="InterPro"/>
</dbReference>
<dbReference type="GO" id="GO:0006888">
    <property type="term" value="P:endoplasmic reticulum to Golgi vesicle-mediated transport"/>
    <property type="evidence" value="ECO:0007669"/>
    <property type="project" value="TreeGrafter"/>
</dbReference>
<dbReference type="GO" id="GO:0048280">
    <property type="term" value="P:vesicle fusion with Golgi apparatus"/>
    <property type="evidence" value="ECO:0007669"/>
    <property type="project" value="InterPro"/>
</dbReference>
<dbReference type="InterPro" id="IPR011989">
    <property type="entry name" value="ARM-like"/>
</dbReference>
<evidence type="ECO:0000256" key="5">
    <source>
        <dbReference type="SAM" id="MobiDB-lite"/>
    </source>
</evidence>
<name>A0A1L0DC19_9ASCO</name>
<feature type="coiled-coil region" evidence="4">
    <location>
        <begin position="1242"/>
        <end position="1276"/>
    </location>
</feature>
<dbReference type="InterPro" id="IPR016024">
    <property type="entry name" value="ARM-type_fold"/>
</dbReference>
<protein>
    <submittedName>
        <fullName evidence="8">CIC11C00000005482</fullName>
    </submittedName>
</protein>
<accession>A0A1L0DC19</accession>
<dbReference type="InterPro" id="IPR024095">
    <property type="entry name" value="Vesicle_P115"/>
</dbReference>
<reference evidence="8 9" key="1">
    <citation type="submission" date="2016-10" db="EMBL/GenBank/DDBJ databases">
        <authorList>
            <person name="de Groot N.N."/>
        </authorList>
    </citation>
    <scope>NUCLEOTIDE SEQUENCE [LARGE SCALE GENOMIC DNA]</scope>
    <source>
        <strain evidence="8 9">CBS 141442</strain>
    </source>
</reference>
<evidence type="ECO:0000256" key="1">
    <source>
        <dbReference type="ARBA" id="ARBA00004555"/>
    </source>
</evidence>